<dbReference type="InterPro" id="IPR000523">
    <property type="entry name" value="Mg_chelatse_chII-like_cat_dom"/>
</dbReference>
<dbReference type="InterPro" id="IPR003593">
    <property type="entry name" value="AAA+_ATPase"/>
</dbReference>
<dbReference type="PANTHER" id="PTHR32039">
    <property type="entry name" value="MAGNESIUM-CHELATASE SUBUNIT CHLI"/>
    <property type="match status" value="1"/>
</dbReference>
<accession>A0A418Q7J7</accession>
<dbReference type="InterPro" id="IPR020568">
    <property type="entry name" value="Ribosomal_Su5_D2-typ_SF"/>
</dbReference>
<dbReference type="OrthoDB" id="9813147at2"/>
<dbReference type="Gene3D" id="3.40.50.300">
    <property type="entry name" value="P-loop containing nucleotide triphosphate hydrolases"/>
    <property type="match status" value="1"/>
</dbReference>
<feature type="domain" description="AAA+ ATPase" evidence="2">
    <location>
        <begin position="244"/>
        <end position="423"/>
    </location>
</feature>
<dbReference type="Pfam" id="PF13335">
    <property type="entry name" value="Mg_chelatase_C"/>
    <property type="match status" value="1"/>
</dbReference>
<dbReference type="GO" id="GO:0005524">
    <property type="term" value="F:ATP binding"/>
    <property type="evidence" value="ECO:0007669"/>
    <property type="project" value="UniProtKB-KW"/>
</dbReference>
<feature type="region of interest" description="Disordered" evidence="1">
    <location>
        <begin position="159"/>
        <end position="181"/>
    </location>
</feature>
<dbReference type="Proteomes" id="UP000285278">
    <property type="component" value="Unassembled WGS sequence"/>
</dbReference>
<evidence type="ECO:0000313" key="4">
    <source>
        <dbReference type="Proteomes" id="UP000285278"/>
    </source>
</evidence>
<evidence type="ECO:0000259" key="2">
    <source>
        <dbReference type="SMART" id="SM00382"/>
    </source>
</evidence>
<dbReference type="SMART" id="SM00382">
    <property type="entry name" value="AAA"/>
    <property type="match status" value="1"/>
</dbReference>
<dbReference type="Pfam" id="PF01078">
    <property type="entry name" value="Mg_chelatase"/>
    <property type="match status" value="1"/>
</dbReference>
<keyword evidence="4" id="KW-1185">Reference proteome</keyword>
<dbReference type="STRING" id="1451189.CFAL_06555"/>
<proteinExistence type="predicted"/>
<dbReference type="EMBL" id="QXJK01000005">
    <property type="protein sequence ID" value="RIX34939.1"/>
    <property type="molecule type" value="Genomic_DNA"/>
</dbReference>
<dbReference type="Pfam" id="PF13541">
    <property type="entry name" value="ChlI"/>
    <property type="match status" value="1"/>
</dbReference>
<dbReference type="AlphaFoldDB" id="A0A418Q7J7"/>
<dbReference type="SUPFAM" id="SSF52540">
    <property type="entry name" value="P-loop containing nucleoside triphosphate hydrolases"/>
    <property type="match status" value="1"/>
</dbReference>
<evidence type="ECO:0000256" key="1">
    <source>
        <dbReference type="SAM" id="MobiDB-lite"/>
    </source>
</evidence>
<dbReference type="InterPro" id="IPR014721">
    <property type="entry name" value="Ribsml_uS5_D2-typ_fold_subgr"/>
</dbReference>
<sequence>MGVGHAYAIALQGSEGKVVTVECDVCRGLPGISVVGMGDAAVVQAKDRIRSALRNTGVQWPGSRTVMSLSPAAMPKSGSGYDVAMVCAMLLASGATGVTESVRERVHSAVLVGELGLDGSVRPVPGIFPRVAAAAAHGFRHVVVPEACAEEASRAVELLDDEPGPGPEAGRAGQPGQLGHPGRPMVHLASHLGQVLDWMHGGQLPRPVTGKALPPGGASGDMSDMSDVVGQSEAVRAVEVAAAGGHNLMLTGPPGSGKSMLAERLPGILPPMTRREQREAAVVHSIAGTKGDLSAIWRGTRPFVAPHHSITHAAMIGGGAIPVPGAVSLAHHGVLFIDEVAEARREVLDSLRTPLEKRRVEIIRQRQIMTFPAQFQLVLAANPCPCGAELASECRCPSGARRRYQGKISGPLRDRIDVFARTRSVNKSASASSRAEASSIIAERVCAARDRALQRWARVSRELGGERDFLNSTIPSTILRDDFAPDGNGTTALEGLVMSRELSQRGADRALRVAWTLADLAGADRPGLDHVLDAVDLFRDGTELD</sequence>
<dbReference type="PANTHER" id="PTHR32039:SF7">
    <property type="entry name" value="COMPETENCE PROTEIN COMM"/>
    <property type="match status" value="1"/>
</dbReference>
<keyword evidence="3" id="KW-0547">Nucleotide-binding</keyword>
<dbReference type="InterPro" id="IPR027417">
    <property type="entry name" value="P-loop_NTPase"/>
</dbReference>
<name>A0A418Q7J7_9CORY</name>
<gene>
    <name evidence="3" type="ORF">D3M95_06455</name>
</gene>
<dbReference type="InterPro" id="IPR025158">
    <property type="entry name" value="Mg_chelat-rel_C"/>
</dbReference>
<evidence type="ECO:0000313" key="3">
    <source>
        <dbReference type="EMBL" id="RIX34939.1"/>
    </source>
</evidence>
<dbReference type="RefSeq" id="WP_119664773.1">
    <property type="nucleotide sequence ID" value="NZ_QXJK01000005.1"/>
</dbReference>
<reference evidence="3 4" key="1">
    <citation type="submission" date="2018-09" db="EMBL/GenBank/DDBJ databases">
        <title>Optimization and identification of Corynebacterium falsenii FN1-14 from fish paste.</title>
        <authorList>
            <person name="Daroonpunt R."/>
            <person name="Tanasupawat S."/>
        </authorList>
    </citation>
    <scope>NUCLEOTIDE SEQUENCE [LARGE SCALE GENOMIC DNA]</scope>
    <source>
        <strain evidence="3 4">FN1-14</strain>
    </source>
</reference>
<dbReference type="Gene3D" id="3.30.230.10">
    <property type="match status" value="1"/>
</dbReference>
<organism evidence="3 4">
    <name type="scientific">Corynebacterium falsenii</name>
    <dbReference type="NCBI Taxonomy" id="108486"/>
    <lineage>
        <taxon>Bacteria</taxon>
        <taxon>Bacillati</taxon>
        <taxon>Actinomycetota</taxon>
        <taxon>Actinomycetes</taxon>
        <taxon>Mycobacteriales</taxon>
        <taxon>Corynebacteriaceae</taxon>
        <taxon>Corynebacterium</taxon>
    </lineage>
</organism>
<dbReference type="SUPFAM" id="SSF54211">
    <property type="entry name" value="Ribosomal protein S5 domain 2-like"/>
    <property type="match status" value="1"/>
</dbReference>
<keyword evidence="3" id="KW-0067">ATP-binding</keyword>
<comment type="caution">
    <text evidence="3">The sequence shown here is derived from an EMBL/GenBank/DDBJ whole genome shotgun (WGS) entry which is preliminary data.</text>
</comment>
<feature type="compositionally biased region" description="Low complexity" evidence="1">
    <location>
        <begin position="168"/>
        <end position="177"/>
    </location>
</feature>
<dbReference type="InterPro" id="IPR045006">
    <property type="entry name" value="CHLI-like"/>
</dbReference>
<protein>
    <submittedName>
        <fullName evidence="3">ATP-binding protein</fullName>
    </submittedName>
</protein>